<proteinExistence type="predicted"/>
<feature type="compositionally biased region" description="Basic and acidic residues" evidence="1">
    <location>
        <begin position="106"/>
        <end position="117"/>
    </location>
</feature>
<sequence length="117" mass="12856">MRRRIERHHGASHRDQLVHDRRELRSASLPAVQHEHRAFARAPSVGGDIATAQAEVLAVPGEIGRGIAFVHSHLRTGSEEREKRESGGDRRRDRGGDADAAPKGSDGSRHDSSFLGR</sequence>
<accession>A0ABQ1RCQ9</accession>
<dbReference type="EMBL" id="BMCM01000001">
    <property type="protein sequence ID" value="GGD65393.1"/>
    <property type="molecule type" value="Genomic_DNA"/>
</dbReference>
<feature type="region of interest" description="Disordered" evidence="1">
    <location>
        <begin position="70"/>
        <end position="117"/>
    </location>
</feature>
<comment type="caution">
    <text evidence="2">The sequence shown here is derived from an EMBL/GenBank/DDBJ whole genome shotgun (WGS) entry which is preliminary data.</text>
</comment>
<feature type="compositionally biased region" description="Basic and acidic residues" evidence="1">
    <location>
        <begin position="76"/>
        <end position="97"/>
    </location>
</feature>
<evidence type="ECO:0000313" key="2">
    <source>
        <dbReference type="EMBL" id="GGD65393.1"/>
    </source>
</evidence>
<reference evidence="3" key="1">
    <citation type="journal article" date="2019" name="Int. J. Syst. Evol. Microbiol.">
        <title>The Global Catalogue of Microorganisms (GCM) 10K type strain sequencing project: providing services to taxonomists for standard genome sequencing and annotation.</title>
        <authorList>
            <consortium name="The Broad Institute Genomics Platform"/>
            <consortium name="The Broad Institute Genome Sequencing Center for Infectious Disease"/>
            <person name="Wu L."/>
            <person name="Ma J."/>
        </authorList>
    </citation>
    <scope>NUCLEOTIDE SEQUENCE [LARGE SCALE GENOMIC DNA]</scope>
    <source>
        <strain evidence="3">CCM 7640</strain>
    </source>
</reference>
<name>A0ABQ1RCQ9_9MICO</name>
<keyword evidence="3" id="KW-1185">Reference proteome</keyword>
<evidence type="ECO:0000313" key="3">
    <source>
        <dbReference type="Proteomes" id="UP000629365"/>
    </source>
</evidence>
<evidence type="ECO:0000256" key="1">
    <source>
        <dbReference type="SAM" id="MobiDB-lite"/>
    </source>
</evidence>
<organism evidence="2 3">
    <name type="scientific">Microbacterium murale</name>
    <dbReference type="NCBI Taxonomy" id="1081040"/>
    <lineage>
        <taxon>Bacteria</taxon>
        <taxon>Bacillati</taxon>
        <taxon>Actinomycetota</taxon>
        <taxon>Actinomycetes</taxon>
        <taxon>Micrococcales</taxon>
        <taxon>Microbacteriaceae</taxon>
        <taxon>Microbacterium</taxon>
    </lineage>
</organism>
<protein>
    <submittedName>
        <fullName evidence="2">Uncharacterized protein</fullName>
    </submittedName>
</protein>
<gene>
    <name evidence="2" type="ORF">GCM10007269_05770</name>
</gene>
<dbReference type="Proteomes" id="UP000629365">
    <property type="component" value="Unassembled WGS sequence"/>
</dbReference>